<comment type="caution">
    <text evidence="2">The sequence shown here is derived from an EMBL/GenBank/DDBJ whole genome shotgun (WGS) entry which is preliminary data.</text>
</comment>
<protein>
    <submittedName>
        <fullName evidence="2">Alpha beta-hydrolase</fullName>
    </submittedName>
</protein>
<proteinExistence type="predicted"/>
<dbReference type="EMBL" id="JAAOAN010000252">
    <property type="protein sequence ID" value="KAF5714095.1"/>
    <property type="molecule type" value="Genomic_DNA"/>
</dbReference>
<gene>
    <name evidence="2" type="ORF">FMUND_7597</name>
</gene>
<dbReference type="OrthoDB" id="190201at2759"/>
<organism evidence="2 3">
    <name type="scientific">Fusarium mundagurra</name>
    <dbReference type="NCBI Taxonomy" id="1567541"/>
    <lineage>
        <taxon>Eukaryota</taxon>
        <taxon>Fungi</taxon>
        <taxon>Dikarya</taxon>
        <taxon>Ascomycota</taxon>
        <taxon>Pezizomycotina</taxon>
        <taxon>Sordariomycetes</taxon>
        <taxon>Hypocreomycetidae</taxon>
        <taxon>Hypocreales</taxon>
        <taxon>Nectriaceae</taxon>
        <taxon>Fusarium</taxon>
        <taxon>Fusarium fujikuroi species complex</taxon>
    </lineage>
</organism>
<keyword evidence="3" id="KW-1185">Reference proteome</keyword>
<keyword evidence="2" id="KW-0378">Hydrolase</keyword>
<name>A0A8H5YK56_9HYPO</name>
<feature type="signal peptide" evidence="1">
    <location>
        <begin position="1"/>
        <end position="16"/>
    </location>
</feature>
<feature type="chain" id="PRO_5034308200" evidence="1">
    <location>
        <begin position="17"/>
        <end position="374"/>
    </location>
</feature>
<dbReference type="Proteomes" id="UP000544331">
    <property type="component" value="Unassembled WGS sequence"/>
</dbReference>
<evidence type="ECO:0000313" key="2">
    <source>
        <dbReference type="EMBL" id="KAF5714095.1"/>
    </source>
</evidence>
<reference evidence="2 3" key="1">
    <citation type="submission" date="2020-05" db="EMBL/GenBank/DDBJ databases">
        <title>Identification and distribution of gene clusters putatively required for synthesis of sphingolipid metabolism inhibitors in phylogenetically diverse species of the filamentous fungus Fusarium.</title>
        <authorList>
            <person name="Kim H.-S."/>
            <person name="Busman M."/>
            <person name="Brown D.W."/>
            <person name="Divon H."/>
            <person name="Uhlig S."/>
            <person name="Proctor R.H."/>
        </authorList>
    </citation>
    <scope>NUCLEOTIDE SEQUENCE [LARGE SCALE GENOMIC DNA]</scope>
    <source>
        <strain evidence="2 3">NRRL 66235</strain>
    </source>
</reference>
<dbReference type="InterPro" id="IPR029058">
    <property type="entry name" value="AB_hydrolase_fold"/>
</dbReference>
<accession>A0A8H5YK56</accession>
<dbReference type="Gene3D" id="3.40.50.1820">
    <property type="entry name" value="alpha/beta hydrolase"/>
    <property type="match status" value="1"/>
</dbReference>
<keyword evidence="1" id="KW-0732">Signal</keyword>
<evidence type="ECO:0000256" key="1">
    <source>
        <dbReference type="SAM" id="SignalP"/>
    </source>
</evidence>
<dbReference type="SUPFAM" id="SSF53474">
    <property type="entry name" value="alpha/beta-Hydrolases"/>
    <property type="match status" value="1"/>
</dbReference>
<sequence length="374" mass="40826">MLKIICWSWLAAAGHATTNQNNKQQCRQVSFEITASAHNRNITGIDLTSSLDSLVKFYHAAPVIEVDGCQTLAGTYCEPSVDNDNNGKLQVFFGSITADRSGWDALRSPEFPDPYKPDRYSWTEYANRKGYPTLTIDRLGTGKSSHPDPVLLVQAPYEIALYIALAKHIRAGTTGQLPQAYEHLIYIGNSYGSQLGAGIAGAEPTAFNEFILTGFSKNFQQDIGGVSLAVPLPAQAVDPVRSVVPTRFFGSKKQVDYENKVADLFFQRKDVVSVGQFVSIYAIEYAAPKFKGRLFVLNGEQDQAVCGSGSPVLGPAKCTPITEDTGVLFPTADYHWKTVNRVGHAIQLHARSQIVLNIAHCFLEGKSYKGGMPA</sequence>
<evidence type="ECO:0000313" key="3">
    <source>
        <dbReference type="Proteomes" id="UP000544331"/>
    </source>
</evidence>
<dbReference type="AlphaFoldDB" id="A0A8H5YK56"/>
<dbReference type="GO" id="GO:0016787">
    <property type="term" value="F:hydrolase activity"/>
    <property type="evidence" value="ECO:0007669"/>
    <property type="project" value="UniProtKB-KW"/>
</dbReference>